<name>A0A803NWF7_CANSA</name>
<dbReference type="Proteomes" id="UP000596661">
    <property type="component" value="Chromosome 2"/>
</dbReference>
<dbReference type="Gramene" id="evm.model.02.2117">
    <property type="protein sequence ID" value="cds.evm.model.02.2117"/>
    <property type="gene ID" value="evm.TU.02.2117"/>
</dbReference>
<dbReference type="AlphaFoldDB" id="A0A803NWF7"/>
<reference evidence="1" key="1">
    <citation type="submission" date="2018-11" db="EMBL/GenBank/DDBJ databases">
        <authorList>
            <person name="Grassa J C."/>
        </authorList>
    </citation>
    <scope>NUCLEOTIDE SEQUENCE [LARGE SCALE GENOMIC DNA]</scope>
</reference>
<evidence type="ECO:0000313" key="1">
    <source>
        <dbReference type="EnsemblPlants" id="cds.evm.model.02.2117"/>
    </source>
</evidence>
<accession>A0A803NWF7</accession>
<organism evidence="1 2">
    <name type="scientific">Cannabis sativa</name>
    <name type="common">Hemp</name>
    <name type="synonym">Marijuana</name>
    <dbReference type="NCBI Taxonomy" id="3483"/>
    <lineage>
        <taxon>Eukaryota</taxon>
        <taxon>Viridiplantae</taxon>
        <taxon>Streptophyta</taxon>
        <taxon>Embryophyta</taxon>
        <taxon>Tracheophyta</taxon>
        <taxon>Spermatophyta</taxon>
        <taxon>Magnoliopsida</taxon>
        <taxon>eudicotyledons</taxon>
        <taxon>Gunneridae</taxon>
        <taxon>Pentapetalae</taxon>
        <taxon>rosids</taxon>
        <taxon>fabids</taxon>
        <taxon>Rosales</taxon>
        <taxon>Cannabaceae</taxon>
        <taxon>Cannabis</taxon>
    </lineage>
</organism>
<sequence>MLVFYSTSTESRKGGSIMSSSSSSFRFPRPTMPTAAAAIVVVVLMMTSTIKNCCEAAVLLQRNVTYDRYCLNGGAADDNCLIAEDLELEFLMDSHVSRILVDHPKTKTGGSGNADAPVQPCGNVKRGQAYCLTKAGIIVKVDEYCSKENTYKRDCKKIR</sequence>
<evidence type="ECO:0000313" key="2">
    <source>
        <dbReference type="Proteomes" id="UP000596661"/>
    </source>
</evidence>
<dbReference type="EnsemblPlants" id="evm.model.02.2117">
    <property type="protein sequence ID" value="cds.evm.model.02.2117"/>
    <property type="gene ID" value="evm.TU.02.2117"/>
</dbReference>
<proteinExistence type="predicted"/>
<dbReference type="EMBL" id="UZAU01000234">
    <property type="status" value="NOT_ANNOTATED_CDS"/>
    <property type="molecule type" value="Genomic_DNA"/>
</dbReference>
<keyword evidence="2" id="KW-1185">Reference proteome</keyword>
<reference evidence="1" key="2">
    <citation type="submission" date="2021-03" db="UniProtKB">
        <authorList>
            <consortium name="EnsemblPlants"/>
        </authorList>
    </citation>
    <scope>IDENTIFICATION</scope>
</reference>
<protein>
    <submittedName>
        <fullName evidence="1">Uncharacterized protein</fullName>
    </submittedName>
</protein>